<dbReference type="RefSeq" id="WP_164323037.1">
    <property type="nucleotide sequence ID" value="NZ_JAAGLU010000051.1"/>
</dbReference>
<dbReference type="Pfam" id="PF07676">
    <property type="entry name" value="PD40"/>
    <property type="match status" value="1"/>
</dbReference>
<sequence length="436" mass="46083">MTSRAMRFVRATTIAALAAGTLALPATTASSAPGKAPRPGVTERVTVSAAGVQSDGDSGGPTLSADGRFAAFATYGTTIVPGDTNGDVDAFVRDLRTGKVTRVSVASNGTQSEGGDTQGATISGNGRYVVLTSDATNLVDWGGKPPTGYSHTDVYVHDRRTGRTERVSTTPDGGTANAYGSVGISDDGRYVAFNAPIARMEGGTSYYLAAYVTDRRTGKVTRISHDHPEWTVYSTGISGNGRYVEYVIRHPRGGRSELMVFDRRTGKEEQANVDNAGAPSQADAGLVGGSLSDDGRYIAFSSLTDLVGDPTPNGFHLFVRDLRKDVTRRVHHEGPGERNLSGNVLSGDGRYLAYNFPVRTPGGDYVDNVYLHDLRTGATRLVSRTITGGIATEPEGYSAPSALSRDGRIVGFLSSATDIVRGDTNGHSDGFVRRMR</sequence>
<keyword evidence="1" id="KW-0732">Signal</keyword>
<evidence type="ECO:0000313" key="2">
    <source>
        <dbReference type="EMBL" id="NEC91880.1"/>
    </source>
</evidence>
<feature type="signal peptide" evidence="1">
    <location>
        <begin position="1"/>
        <end position="31"/>
    </location>
</feature>
<dbReference type="AlphaFoldDB" id="A0A6B3C707"/>
<reference evidence="2" key="1">
    <citation type="submission" date="2020-01" db="EMBL/GenBank/DDBJ databases">
        <title>Insect and environment-associated Actinomycetes.</title>
        <authorList>
            <person name="Currrie C."/>
            <person name="Chevrette M."/>
            <person name="Carlson C."/>
            <person name="Stubbendieck R."/>
            <person name="Wendt-Pienkowski E."/>
        </authorList>
    </citation>
    <scope>NUCLEOTIDE SEQUENCE</scope>
    <source>
        <strain evidence="2">SID12501</strain>
    </source>
</reference>
<dbReference type="Gene3D" id="2.120.10.30">
    <property type="entry name" value="TolB, C-terminal domain"/>
    <property type="match status" value="1"/>
</dbReference>
<feature type="chain" id="PRO_5025530521" description="WD40 repeat domain-containing protein" evidence="1">
    <location>
        <begin position="32"/>
        <end position="436"/>
    </location>
</feature>
<name>A0A6B3C707_9ACTN</name>
<protein>
    <recommendedName>
        <fullName evidence="3">WD40 repeat domain-containing protein</fullName>
    </recommendedName>
</protein>
<evidence type="ECO:0000256" key="1">
    <source>
        <dbReference type="SAM" id="SignalP"/>
    </source>
</evidence>
<proteinExistence type="predicted"/>
<dbReference type="EMBL" id="JAAGLU010000051">
    <property type="protein sequence ID" value="NEC91880.1"/>
    <property type="molecule type" value="Genomic_DNA"/>
</dbReference>
<gene>
    <name evidence="2" type="ORF">G3I71_40265</name>
</gene>
<dbReference type="InterPro" id="IPR011042">
    <property type="entry name" value="6-blade_b-propeller_TolB-like"/>
</dbReference>
<dbReference type="InterPro" id="IPR011659">
    <property type="entry name" value="WD40"/>
</dbReference>
<evidence type="ECO:0008006" key="3">
    <source>
        <dbReference type="Google" id="ProtNLM"/>
    </source>
</evidence>
<comment type="caution">
    <text evidence="2">The sequence shown here is derived from an EMBL/GenBank/DDBJ whole genome shotgun (WGS) entry which is preliminary data.</text>
</comment>
<dbReference type="SUPFAM" id="SSF82171">
    <property type="entry name" value="DPP6 N-terminal domain-like"/>
    <property type="match status" value="1"/>
</dbReference>
<accession>A0A6B3C707</accession>
<organism evidence="2">
    <name type="scientific">Streptomyces sp. SID12501</name>
    <dbReference type="NCBI Taxonomy" id="2706042"/>
    <lineage>
        <taxon>Bacteria</taxon>
        <taxon>Bacillati</taxon>
        <taxon>Actinomycetota</taxon>
        <taxon>Actinomycetes</taxon>
        <taxon>Kitasatosporales</taxon>
        <taxon>Streptomycetaceae</taxon>
        <taxon>Streptomyces</taxon>
    </lineage>
</organism>